<accession>A0ACB9GF79</accession>
<reference evidence="1 2" key="2">
    <citation type="journal article" date="2022" name="Mol. Ecol. Resour.">
        <title>The genomes of chicory, endive, great burdock and yacon provide insights into Asteraceae paleo-polyploidization history and plant inulin production.</title>
        <authorList>
            <person name="Fan W."/>
            <person name="Wang S."/>
            <person name="Wang H."/>
            <person name="Wang A."/>
            <person name="Jiang F."/>
            <person name="Liu H."/>
            <person name="Zhao H."/>
            <person name="Xu D."/>
            <person name="Zhang Y."/>
        </authorList>
    </citation>
    <scope>NUCLEOTIDE SEQUENCE [LARGE SCALE GENOMIC DNA]</scope>
    <source>
        <strain evidence="2">cv. Punajuju</strain>
        <tissue evidence="1">Leaves</tissue>
    </source>
</reference>
<protein>
    <submittedName>
        <fullName evidence="1">Uncharacterized protein</fullName>
    </submittedName>
</protein>
<proteinExistence type="predicted"/>
<comment type="caution">
    <text evidence="1">The sequence shown here is derived from an EMBL/GenBank/DDBJ whole genome shotgun (WGS) entry which is preliminary data.</text>
</comment>
<gene>
    <name evidence="1" type="ORF">L2E82_11706</name>
</gene>
<name>A0ACB9GF79_CICIN</name>
<dbReference type="Proteomes" id="UP001055811">
    <property type="component" value="Linkage Group LG02"/>
</dbReference>
<evidence type="ECO:0000313" key="2">
    <source>
        <dbReference type="Proteomes" id="UP001055811"/>
    </source>
</evidence>
<evidence type="ECO:0000313" key="1">
    <source>
        <dbReference type="EMBL" id="KAI3781685.1"/>
    </source>
</evidence>
<dbReference type="EMBL" id="CM042010">
    <property type="protein sequence ID" value="KAI3781685.1"/>
    <property type="molecule type" value="Genomic_DNA"/>
</dbReference>
<reference evidence="2" key="1">
    <citation type="journal article" date="2022" name="Mol. Ecol. Resour.">
        <title>The genomes of chicory, endive, great burdock and yacon provide insights into Asteraceae palaeo-polyploidization history and plant inulin production.</title>
        <authorList>
            <person name="Fan W."/>
            <person name="Wang S."/>
            <person name="Wang H."/>
            <person name="Wang A."/>
            <person name="Jiang F."/>
            <person name="Liu H."/>
            <person name="Zhao H."/>
            <person name="Xu D."/>
            <person name="Zhang Y."/>
        </authorList>
    </citation>
    <scope>NUCLEOTIDE SEQUENCE [LARGE SCALE GENOMIC DNA]</scope>
    <source>
        <strain evidence="2">cv. Punajuju</strain>
    </source>
</reference>
<sequence length="105" mass="11941">MPYEGVPHLLIIGYPFSFGHTREKKSGVASYYGHEYNQGQEARLLFSDQCHPGSTYILRGYSIGFNGSYHIPFGGLRVLDNNDFMFFNPNHPTPCCRLQGNHSRL</sequence>
<keyword evidence="2" id="KW-1185">Reference proteome</keyword>
<organism evidence="1 2">
    <name type="scientific">Cichorium intybus</name>
    <name type="common">Chicory</name>
    <dbReference type="NCBI Taxonomy" id="13427"/>
    <lineage>
        <taxon>Eukaryota</taxon>
        <taxon>Viridiplantae</taxon>
        <taxon>Streptophyta</taxon>
        <taxon>Embryophyta</taxon>
        <taxon>Tracheophyta</taxon>
        <taxon>Spermatophyta</taxon>
        <taxon>Magnoliopsida</taxon>
        <taxon>eudicotyledons</taxon>
        <taxon>Gunneridae</taxon>
        <taxon>Pentapetalae</taxon>
        <taxon>asterids</taxon>
        <taxon>campanulids</taxon>
        <taxon>Asterales</taxon>
        <taxon>Asteraceae</taxon>
        <taxon>Cichorioideae</taxon>
        <taxon>Cichorieae</taxon>
        <taxon>Cichoriinae</taxon>
        <taxon>Cichorium</taxon>
    </lineage>
</organism>